<comment type="caution">
    <text evidence="2">The sequence shown here is derived from an EMBL/GenBank/DDBJ whole genome shotgun (WGS) entry which is preliminary data.</text>
</comment>
<dbReference type="AlphaFoldDB" id="A0A7Y6IBF0"/>
<gene>
    <name evidence="2" type="ORF">HTZ77_27390</name>
</gene>
<dbReference type="Pfam" id="PF13349">
    <property type="entry name" value="DUF4097"/>
    <property type="match status" value="1"/>
</dbReference>
<dbReference type="InterPro" id="IPR025164">
    <property type="entry name" value="Toastrack_DUF4097"/>
</dbReference>
<protein>
    <recommendedName>
        <fullName evidence="1">DUF4097 domain-containing protein</fullName>
    </recommendedName>
</protein>
<name>A0A7Y6IBF0_9ACTN</name>
<proteinExistence type="predicted"/>
<dbReference type="Proteomes" id="UP000586042">
    <property type="component" value="Unassembled WGS sequence"/>
</dbReference>
<keyword evidence="3" id="KW-1185">Reference proteome</keyword>
<dbReference type="RefSeq" id="WP_175592545.1">
    <property type="nucleotide sequence ID" value="NZ_JABWGN010000010.1"/>
</dbReference>
<feature type="domain" description="DUF4097" evidence="1">
    <location>
        <begin position="129"/>
        <end position="233"/>
    </location>
</feature>
<evidence type="ECO:0000313" key="2">
    <source>
        <dbReference type="EMBL" id="NUW35127.1"/>
    </source>
</evidence>
<accession>A0A7Y6IBF0</accession>
<reference evidence="2 3" key="1">
    <citation type="submission" date="2020-06" db="EMBL/GenBank/DDBJ databases">
        <title>Nonomuraea sp. SMC257, a novel actinomycete isolated from soil.</title>
        <authorList>
            <person name="Chanama M."/>
        </authorList>
    </citation>
    <scope>NUCLEOTIDE SEQUENCE [LARGE SCALE GENOMIC DNA]</scope>
    <source>
        <strain evidence="2 3">SMC257</strain>
    </source>
</reference>
<organism evidence="2 3">
    <name type="scientific">Nonomuraea montanisoli</name>
    <dbReference type="NCBI Taxonomy" id="2741721"/>
    <lineage>
        <taxon>Bacteria</taxon>
        <taxon>Bacillati</taxon>
        <taxon>Actinomycetota</taxon>
        <taxon>Actinomycetes</taxon>
        <taxon>Streptosporangiales</taxon>
        <taxon>Streptosporangiaceae</taxon>
        <taxon>Nonomuraea</taxon>
    </lineage>
</organism>
<dbReference type="EMBL" id="JABWGN010000010">
    <property type="protein sequence ID" value="NUW35127.1"/>
    <property type="molecule type" value="Genomic_DNA"/>
</dbReference>
<evidence type="ECO:0000313" key="3">
    <source>
        <dbReference type="Proteomes" id="UP000586042"/>
    </source>
</evidence>
<evidence type="ECO:0000259" key="1">
    <source>
        <dbReference type="Pfam" id="PF13349"/>
    </source>
</evidence>
<sequence length="257" mass="27096">MRAVWLTLGTVTTLAGLIVSTTLLFLGFAHAELPSEVSQSSFPFQGSQVRLIVEEGVSSVSVQTGEAGEVVVERWVRWTSRQPDVKEEWGAGNLRLSANCPNPERPGEPSCQVGYDIRVPPETSLEAGTASAPLNLSQIHGKVRVTSVSGDVHVEGAAGDLYVRSGSGDVEGQALGGEHADVEVGSGGVHLVFRQPPAEVRAVVRTSGTVMVDVPRNAAYDVTAEAPTVDVDVRREAGAPRRITASVTEGQVDICCD</sequence>